<reference evidence="5" key="2">
    <citation type="journal article" date="2014" name="ISME J.">
        <title>Microbial stratification in low pH oxic and suboxic macroscopic growths along an acid mine drainage.</title>
        <authorList>
            <person name="Mendez-Garcia C."/>
            <person name="Mesa V."/>
            <person name="Sprenger R.R."/>
            <person name="Richter M."/>
            <person name="Diez M.S."/>
            <person name="Solano J."/>
            <person name="Bargiela R."/>
            <person name="Golyshina O.V."/>
            <person name="Manteca A."/>
            <person name="Ramos J.L."/>
            <person name="Gallego J.R."/>
            <person name="Llorente I."/>
            <person name="Martins Dos Santos V.A."/>
            <person name="Jensen O.N."/>
            <person name="Pelaez A.I."/>
            <person name="Sanchez J."/>
            <person name="Ferrer M."/>
        </authorList>
    </citation>
    <scope>NUCLEOTIDE SEQUENCE</scope>
</reference>
<dbReference type="Pfam" id="PF13380">
    <property type="entry name" value="CoA_binding_2"/>
    <property type="match status" value="1"/>
</dbReference>
<accession>T0ZCF5</accession>
<dbReference type="PANTHER" id="PTHR43334">
    <property type="entry name" value="ACETATE--COA LIGASE [ADP-FORMING]"/>
    <property type="match status" value="1"/>
</dbReference>
<dbReference type="SMART" id="SM00881">
    <property type="entry name" value="CoA_binding"/>
    <property type="match status" value="1"/>
</dbReference>
<dbReference type="InterPro" id="IPR032875">
    <property type="entry name" value="Succ_CoA_lig_flav_dom"/>
</dbReference>
<keyword evidence="3" id="KW-0067">ATP-binding</keyword>
<dbReference type="InterPro" id="IPR036291">
    <property type="entry name" value="NAD(P)-bd_dom_sf"/>
</dbReference>
<evidence type="ECO:0000259" key="4">
    <source>
        <dbReference type="SMART" id="SM00881"/>
    </source>
</evidence>
<organism evidence="5">
    <name type="scientific">mine drainage metagenome</name>
    <dbReference type="NCBI Taxonomy" id="410659"/>
    <lineage>
        <taxon>unclassified sequences</taxon>
        <taxon>metagenomes</taxon>
        <taxon>ecological metagenomes</taxon>
    </lineage>
</organism>
<feature type="domain" description="CoA-binding" evidence="4">
    <location>
        <begin position="1"/>
        <end position="90"/>
    </location>
</feature>
<dbReference type="Gene3D" id="3.40.50.720">
    <property type="entry name" value="NAD(P)-binding Rossmann-like Domain"/>
    <property type="match status" value="1"/>
</dbReference>
<dbReference type="EMBL" id="AUZY01009520">
    <property type="protein sequence ID" value="EQD41787.1"/>
    <property type="molecule type" value="Genomic_DNA"/>
</dbReference>
<feature type="non-terminal residue" evidence="5">
    <location>
        <position position="211"/>
    </location>
</feature>
<reference evidence="5" key="1">
    <citation type="submission" date="2013-08" db="EMBL/GenBank/DDBJ databases">
        <authorList>
            <person name="Mendez C."/>
            <person name="Richter M."/>
            <person name="Ferrer M."/>
            <person name="Sanchez J."/>
        </authorList>
    </citation>
    <scope>NUCLEOTIDE SEQUENCE</scope>
</reference>
<evidence type="ECO:0000256" key="1">
    <source>
        <dbReference type="ARBA" id="ARBA00022598"/>
    </source>
</evidence>
<dbReference type="AlphaFoldDB" id="T0ZCF5"/>
<dbReference type="Gene3D" id="3.40.50.261">
    <property type="entry name" value="Succinyl-CoA synthetase domains"/>
    <property type="match status" value="1"/>
</dbReference>
<dbReference type="GO" id="GO:0005524">
    <property type="term" value="F:ATP binding"/>
    <property type="evidence" value="ECO:0007669"/>
    <property type="project" value="UniProtKB-KW"/>
</dbReference>
<evidence type="ECO:0000256" key="3">
    <source>
        <dbReference type="ARBA" id="ARBA00022840"/>
    </source>
</evidence>
<dbReference type="InterPro" id="IPR016102">
    <property type="entry name" value="Succinyl-CoA_synth-like"/>
</dbReference>
<name>T0ZCF5_9ZZZZ</name>
<dbReference type="InterPro" id="IPR003781">
    <property type="entry name" value="CoA-bd"/>
</dbReference>
<dbReference type="InterPro" id="IPR051538">
    <property type="entry name" value="Acyl-CoA_Synth/Transferase"/>
</dbReference>
<dbReference type="GO" id="GO:0016874">
    <property type="term" value="F:ligase activity"/>
    <property type="evidence" value="ECO:0007669"/>
    <property type="project" value="UniProtKB-KW"/>
</dbReference>
<proteinExistence type="predicted"/>
<dbReference type="Pfam" id="PF13607">
    <property type="entry name" value="Succ_CoA_lig"/>
    <property type="match status" value="1"/>
</dbReference>
<gene>
    <name evidence="5" type="ORF">B1B_14377</name>
</gene>
<keyword evidence="2" id="KW-0547">Nucleotide-binding</keyword>
<dbReference type="SUPFAM" id="SSF52210">
    <property type="entry name" value="Succinyl-CoA synthetase domains"/>
    <property type="match status" value="1"/>
</dbReference>
<keyword evidence="1" id="KW-0436">Ligase</keyword>
<protein>
    <submittedName>
        <fullName evidence="5">Acetyl-CoA synthetase</fullName>
    </submittedName>
</protein>
<evidence type="ECO:0000313" key="5">
    <source>
        <dbReference type="EMBL" id="EQD41787.1"/>
    </source>
</evidence>
<sequence>MAVVGASNRAGAVGASLFRNVIQAGFRGVVYPVNPSHSSVSGVHCYPDIAALPEVPDQAVVIVPAALVPGIVEEAGRAGTKGVVVISSGFREVGGEGIALEAKLVEVARRYQMSLVGPNCFGILNTDESVSLNSTFSSSLPPRGNIAFISQSGALGAGIIQYGISERIGFSQFVSVGNRAGVDENELLRAMADDPATRVILLYVESLADGR</sequence>
<comment type="caution">
    <text evidence="5">The sequence shown here is derived from an EMBL/GenBank/DDBJ whole genome shotgun (WGS) entry which is preliminary data.</text>
</comment>
<dbReference type="SUPFAM" id="SSF51735">
    <property type="entry name" value="NAD(P)-binding Rossmann-fold domains"/>
    <property type="match status" value="1"/>
</dbReference>
<dbReference type="PANTHER" id="PTHR43334:SF1">
    <property type="entry name" value="3-HYDROXYPROPIONATE--COA LIGASE [ADP-FORMING]"/>
    <property type="match status" value="1"/>
</dbReference>
<evidence type="ECO:0000256" key="2">
    <source>
        <dbReference type="ARBA" id="ARBA00022741"/>
    </source>
</evidence>